<name>A0A7S3Q3E5_9STRA</name>
<feature type="region of interest" description="Disordered" evidence="1">
    <location>
        <begin position="156"/>
        <end position="184"/>
    </location>
</feature>
<sequence>MKLSTLVTSFLAFVAAIPELCDAQEGACLNDQAFTYFYAGKNRTCQNIRVNALRQSDMCIIEEVQQGCKQTCGLCCTDIPDYQFQLLRRNQGSVSCDWLRESQDRRDDYCTNWRPGGSPLTDGVTGGGMTGMMVRDACPFSCNFCQQSFLPKVPTVAPATPTPNPTSTPSKPPTVSPTGSTQRPSYDCVNDENYFVQGNPEATCLWLGEDEDRRRQFCAAGETQLACPQICGACCADSEDYKITTNLNTRKGCRWIGAQSNRKRRYCLNQNNGRLVKAACPLSCDFCFEYASTSPTIAP</sequence>
<evidence type="ECO:0000256" key="2">
    <source>
        <dbReference type="SAM" id="SignalP"/>
    </source>
</evidence>
<feature type="signal peptide" evidence="2">
    <location>
        <begin position="1"/>
        <end position="23"/>
    </location>
</feature>
<reference evidence="3" key="1">
    <citation type="submission" date="2021-01" db="EMBL/GenBank/DDBJ databases">
        <authorList>
            <person name="Corre E."/>
            <person name="Pelletier E."/>
            <person name="Niang G."/>
            <person name="Scheremetjew M."/>
            <person name="Finn R."/>
            <person name="Kale V."/>
            <person name="Holt S."/>
            <person name="Cochrane G."/>
            <person name="Meng A."/>
            <person name="Brown T."/>
            <person name="Cohen L."/>
        </authorList>
    </citation>
    <scope>NUCLEOTIDE SEQUENCE</scope>
    <source>
        <strain evidence="3">MM31A-1</strain>
    </source>
</reference>
<proteinExistence type="predicted"/>
<feature type="chain" id="PRO_5031203980" description="ShKT domain-containing protein" evidence="2">
    <location>
        <begin position="24"/>
        <end position="299"/>
    </location>
</feature>
<accession>A0A7S3Q3E5</accession>
<dbReference type="AlphaFoldDB" id="A0A7S3Q3E5"/>
<organism evidence="3">
    <name type="scientific">Chaetoceros debilis</name>
    <dbReference type="NCBI Taxonomy" id="122233"/>
    <lineage>
        <taxon>Eukaryota</taxon>
        <taxon>Sar</taxon>
        <taxon>Stramenopiles</taxon>
        <taxon>Ochrophyta</taxon>
        <taxon>Bacillariophyta</taxon>
        <taxon>Coscinodiscophyceae</taxon>
        <taxon>Chaetocerotophycidae</taxon>
        <taxon>Chaetocerotales</taxon>
        <taxon>Chaetocerotaceae</taxon>
        <taxon>Chaetoceros</taxon>
    </lineage>
</organism>
<evidence type="ECO:0008006" key="4">
    <source>
        <dbReference type="Google" id="ProtNLM"/>
    </source>
</evidence>
<evidence type="ECO:0000256" key="1">
    <source>
        <dbReference type="SAM" id="MobiDB-lite"/>
    </source>
</evidence>
<protein>
    <recommendedName>
        <fullName evidence="4">ShKT domain-containing protein</fullName>
    </recommendedName>
</protein>
<evidence type="ECO:0000313" key="3">
    <source>
        <dbReference type="EMBL" id="CAE0464453.1"/>
    </source>
</evidence>
<feature type="compositionally biased region" description="Pro residues" evidence="1">
    <location>
        <begin position="160"/>
        <end position="175"/>
    </location>
</feature>
<dbReference type="EMBL" id="HBIO01011933">
    <property type="protein sequence ID" value="CAE0464453.1"/>
    <property type="molecule type" value="Transcribed_RNA"/>
</dbReference>
<keyword evidence="2" id="KW-0732">Signal</keyword>
<gene>
    <name evidence="3" type="ORF">CDEB00056_LOCUS9294</name>
</gene>